<evidence type="ECO:0000313" key="2">
    <source>
        <dbReference type="EMBL" id="EGQ13299.1"/>
    </source>
</evidence>
<gene>
    <name evidence="2" type="ORF">HMPREF9136_2011</name>
</gene>
<comment type="caution">
    <text evidence="2">The sequence shown here is derived from an EMBL/GenBank/DDBJ whole genome shotgun (WGS) entry which is preliminary data.</text>
</comment>
<dbReference type="AlphaFoldDB" id="F9D583"/>
<proteinExistence type="predicted"/>
<dbReference type="Proteomes" id="UP000007820">
    <property type="component" value="Unassembled WGS sequence"/>
</dbReference>
<organism evidence="2 3">
    <name type="scientific">Prevotella dentalis (strain ATCC 49559 / DSM 3688 / JCM 13448 / NCTC 12043 / ES 2772)</name>
    <name type="common">Mitsuokella dentalis</name>
    <dbReference type="NCBI Taxonomy" id="908937"/>
    <lineage>
        <taxon>Bacteria</taxon>
        <taxon>Pseudomonadati</taxon>
        <taxon>Bacteroidota</taxon>
        <taxon>Bacteroidia</taxon>
        <taxon>Bacteroidales</taxon>
        <taxon>Prevotellaceae</taxon>
        <taxon>Prevotella</taxon>
    </lineage>
</organism>
<feature type="transmembrane region" description="Helical" evidence="1">
    <location>
        <begin position="12"/>
        <end position="34"/>
    </location>
</feature>
<protein>
    <submittedName>
        <fullName evidence="2">Uncharacterized protein</fullName>
    </submittedName>
</protein>
<accession>F9D583</accession>
<dbReference type="EMBL" id="AFPW01000031">
    <property type="protein sequence ID" value="EGQ13299.1"/>
    <property type="molecule type" value="Genomic_DNA"/>
</dbReference>
<keyword evidence="1" id="KW-0472">Membrane</keyword>
<name>F9D583_PREDD</name>
<reference evidence="2 3" key="1">
    <citation type="submission" date="2011-04" db="EMBL/GenBank/DDBJ databases">
        <authorList>
            <person name="Muzny D."/>
            <person name="Qin X."/>
            <person name="Deng J."/>
            <person name="Jiang H."/>
            <person name="Liu Y."/>
            <person name="Qu J."/>
            <person name="Song X.-Z."/>
            <person name="Zhang L."/>
            <person name="Thornton R."/>
            <person name="Coyle M."/>
            <person name="Francisco L."/>
            <person name="Jackson L."/>
            <person name="Javaid M."/>
            <person name="Korchina V."/>
            <person name="Kovar C."/>
            <person name="Mata R."/>
            <person name="Mathew T."/>
            <person name="Ngo R."/>
            <person name="Nguyen L."/>
            <person name="Nguyen N."/>
            <person name="Okwuonu G."/>
            <person name="Ongeri F."/>
            <person name="Pham C."/>
            <person name="Simmons D."/>
            <person name="Wilczek-Boney K."/>
            <person name="Hale W."/>
            <person name="Jakkamsetti A."/>
            <person name="Pham P."/>
            <person name="Ruth R."/>
            <person name="San Lucas F."/>
            <person name="Warren J."/>
            <person name="Zhang J."/>
            <person name="Zhao Z."/>
            <person name="Zhou C."/>
            <person name="Zhu D."/>
            <person name="Lee S."/>
            <person name="Bess C."/>
            <person name="Blankenburg K."/>
            <person name="Forbes L."/>
            <person name="Fu Q."/>
            <person name="Gubbala S."/>
            <person name="Hirani K."/>
            <person name="Jayaseelan J.C."/>
            <person name="Lara F."/>
            <person name="Munidasa M."/>
            <person name="Palculict T."/>
            <person name="Patil S."/>
            <person name="Pu L.-L."/>
            <person name="Saada N."/>
            <person name="Tang L."/>
            <person name="Weissenberger G."/>
            <person name="Zhu Y."/>
            <person name="Hemphill L."/>
            <person name="Shang Y."/>
            <person name="Youmans B."/>
            <person name="Ayvaz T."/>
            <person name="Ross M."/>
            <person name="Santibanez J."/>
            <person name="Aqrawi P."/>
            <person name="Gross S."/>
            <person name="Joshi V."/>
            <person name="Fowler G."/>
            <person name="Nazareth L."/>
            <person name="Reid J."/>
            <person name="Worley K."/>
            <person name="Petrosino J."/>
            <person name="Highlander S."/>
            <person name="Gibbs R."/>
        </authorList>
    </citation>
    <scope>NUCLEOTIDE SEQUENCE [LARGE SCALE GENOMIC DNA]</scope>
    <source>
        <strain evidence="2 3">DSM 3688</strain>
    </source>
</reference>
<keyword evidence="1" id="KW-0812">Transmembrane</keyword>
<evidence type="ECO:0000256" key="1">
    <source>
        <dbReference type="SAM" id="Phobius"/>
    </source>
</evidence>
<evidence type="ECO:0000313" key="3">
    <source>
        <dbReference type="Proteomes" id="UP000007820"/>
    </source>
</evidence>
<sequence length="63" mass="7591">MKTSENKQQRLIIQKYLIFNDLIAFLFLCFLLFWGAKIGLITYPRYIESQGVAAMQLLFYFYR</sequence>
<keyword evidence="1" id="KW-1133">Transmembrane helix</keyword>